<keyword evidence="1" id="KW-1133">Transmembrane helix</keyword>
<dbReference type="EMBL" id="JBHFFA010000008">
    <property type="protein sequence ID" value="KAL2608545.1"/>
    <property type="molecule type" value="Genomic_DNA"/>
</dbReference>
<proteinExistence type="predicted"/>
<dbReference type="PANTHER" id="PTHR36399:SF1">
    <property type="entry name" value="PHOTOSYNTHETIC NDH SUBUNIT OF SUBCOMPLEX B 5, CHLOROPLASTIC"/>
    <property type="match status" value="1"/>
</dbReference>
<dbReference type="InterPro" id="IPR034569">
    <property type="entry name" value="PNSB5"/>
</dbReference>
<keyword evidence="1" id="KW-0472">Membrane</keyword>
<evidence type="ECO:0000313" key="3">
    <source>
        <dbReference type="Proteomes" id="UP001605036"/>
    </source>
</evidence>
<protein>
    <submittedName>
        <fullName evidence="2">Uncharacterized protein</fullName>
    </submittedName>
</protein>
<gene>
    <name evidence="2" type="ORF">R1flu_027118</name>
</gene>
<evidence type="ECO:0000313" key="2">
    <source>
        <dbReference type="EMBL" id="KAL2608545.1"/>
    </source>
</evidence>
<dbReference type="PANTHER" id="PTHR36399">
    <property type="entry name" value="PHOTOSYNTHETIC NDH SUBUNIT OF SUBCOMPLEX B 5, CHLOROPLASTIC"/>
    <property type="match status" value="1"/>
</dbReference>
<comment type="caution">
    <text evidence="2">The sequence shown here is derived from an EMBL/GenBank/DDBJ whole genome shotgun (WGS) entry which is preliminary data.</text>
</comment>
<feature type="transmembrane region" description="Helical" evidence="1">
    <location>
        <begin position="217"/>
        <end position="250"/>
    </location>
</feature>
<accession>A0ABD1XIE6</accession>
<organism evidence="2 3">
    <name type="scientific">Riccia fluitans</name>
    <dbReference type="NCBI Taxonomy" id="41844"/>
    <lineage>
        <taxon>Eukaryota</taxon>
        <taxon>Viridiplantae</taxon>
        <taxon>Streptophyta</taxon>
        <taxon>Embryophyta</taxon>
        <taxon>Marchantiophyta</taxon>
        <taxon>Marchantiopsida</taxon>
        <taxon>Marchantiidae</taxon>
        <taxon>Marchantiales</taxon>
        <taxon>Ricciaceae</taxon>
        <taxon>Riccia</taxon>
    </lineage>
</organism>
<keyword evidence="3" id="KW-1185">Reference proteome</keyword>
<name>A0ABD1XIE6_9MARC</name>
<reference evidence="2 3" key="1">
    <citation type="submission" date="2024-09" db="EMBL/GenBank/DDBJ databases">
        <title>Chromosome-scale assembly of Riccia fluitans.</title>
        <authorList>
            <person name="Paukszto L."/>
            <person name="Sawicki J."/>
            <person name="Karawczyk K."/>
            <person name="Piernik-Szablinska J."/>
            <person name="Szczecinska M."/>
            <person name="Mazdziarz M."/>
        </authorList>
    </citation>
    <scope>NUCLEOTIDE SEQUENCE [LARGE SCALE GENOMIC DNA]</scope>
    <source>
        <strain evidence="2">Rf_01</strain>
        <tissue evidence="2">Aerial parts of the thallus</tissue>
    </source>
</reference>
<evidence type="ECO:0000256" key="1">
    <source>
        <dbReference type="SAM" id="Phobius"/>
    </source>
</evidence>
<sequence length="277" mass="30679">MKGWECLRYPLYPNAKARSYPQRRTLRESSCFLRCTLRPPLAADSLRGDCQLPSLSELNFPSFGFELNGLGKTIVGDIVTIATVVAMAQSLLLPMHRVAVMASMAPMPSSAFQQRLVTSSSSLNFSCATPAVRVSKFQLNAVPGSVLGVEPDLQEDEYDIYMTAGEDREDEFEFGKADGHHTYHEGDHDIGFIEGFQLQIEESGGPATNPGQNLISWLYLPGLFSAMAFGVKVEYILAGCVLFIFAFIGIEMAKPDQPWHLEPEISRQDRNMNTKSN</sequence>
<dbReference type="AlphaFoldDB" id="A0ABD1XIE6"/>
<dbReference type="Proteomes" id="UP001605036">
    <property type="component" value="Unassembled WGS sequence"/>
</dbReference>
<keyword evidence="1" id="KW-0812">Transmembrane</keyword>